<reference evidence="18" key="1">
    <citation type="submission" date="2025-08" db="UniProtKB">
        <authorList>
            <consortium name="Ensembl"/>
        </authorList>
    </citation>
    <scope>IDENTIFICATION</scope>
</reference>
<keyword evidence="12" id="KW-0393">Immunoglobulin domain</keyword>
<dbReference type="Ensembl" id="ENSCCRT00010017397.1">
    <property type="protein sequence ID" value="ENSCCRP00010015981.1"/>
    <property type="gene ID" value="ENSCCRG00010006808.1"/>
</dbReference>
<keyword evidence="3" id="KW-1003">Cell membrane</keyword>
<dbReference type="InterPro" id="IPR003599">
    <property type="entry name" value="Ig_sub"/>
</dbReference>
<keyword evidence="4" id="KW-0336">GPI-anchor</keyword>
<dbReference type="SUPFAM" id="SSF48726">
    <property type="entry name" value="Immunoglobulin"/>
    <property type="match status" value="5"/>
</dbReference>
<feature type="domain" description="Fibronectin type-III" evidence="17">
    <location>
        <begin position="668"/>
        <end position="765"/>
    </location>
</feature>
<dbReference type="FunFam" id="2.60.40.10:FF:000047">
    <property type="entry name" value="Contactin 1"/>
    <property type="match status" value="1"/>
</dbReference>
<evidence type="ECO:0000256" key="5">
    <source>
        <dbReference type="ARBA" id="ARBA00022729"/>
    </source>
</evidence>
<dbReference type="PANTHER" id="PTHR44170">
    <property type="entry name" value="PROTEIN SIDEKICK"/>
    <property type="match status" value="1"/>
</dbReference>
<evidence type="ECO:0000256" key="9">
    <source>
        <dbReference type="ARBA" id="ARBA00023157"/>
    </source>
</evidence>
<dbReference type="InterPro" id="IPR007110">
    <property type="entry name" value="Ig-like_dom"/>
</dbReference>
<dbReference type="GO" id="GO:0030424">
    <property type="term" value="C:axon"/>
    <property type="evidence" value="ECO:0007669"/>
    <property type="project" value="TreeGrafter"/>
</dbReference>
<evidence type="ECO:0000259" key="16">
    <source>
        <dbReference type="PROSITE" id="PS50835"/>
    </source>
</evidence>
<dbReference type="SMART" id="SM00409">
    <property type="entry name" value="IG"/>
    <property type="match status" value="5"/>
</dbReference>
<evidence type="ECO:0000256" key="6">
    <source>
        <dbReference type="ARBA" id="ARBA00022737"/>
    </source>
</evidence>
<keyword evidence="7" id="KW-0130">Cell adhesion</keyword>
<dbReference type="PROSITE" id="PS50835">
    <property type="entry name" value="IG_LIKE"/>
    <property type="match status" value="5"/>
</dbReference>
<comment type="similarity">
    <text evidence="2">Belongs to the immunoglobulin superfamily. Contactin family.</text>
</comment>
<accession>A0A8C1IDK7</accession>
<evidence type="ECO:0000313" key="18">
    <source>
        <dbReference type="Ensembl" id="ENSCCRP00010015981.1"/>
    </source>
</evidence>
<feature type="domain" description="Ig-like" evidence="16">
    <location>
        <begin position="466"/>
        <end position="552"/>
    </location>
</feature>
<feature type="domain" description="Ig-like" evidence="16">
    <location>
        <begin position="382"/>
        <end position="462"/>
    </location>
</feature>
<dbReference type="PROSITE" id="PS50853">
    <property type="entry name" value="FN3"/>
    <property type="match status" value="4"/>
</dbReference>
<keyword evidence="8" id="KW-0472">Membrane</keyword>
<dbReference type="SMART" id="SM00060">
    <property type="entry name" value="FN3"/>
    <property type="match status" value="4"/>
</dbReference>
<evidence type="ECO:0008006" key="20">
    <source>
        <dbReference type="Google" id="ProtNLM"/>
    </source>
</evidence>
<protein>
    <recommendedName>
        <fullName evidence="20">Contactin 4</fullName>
    </recommendedName>
</protein>
<feature type="domain" description="Ig-like" evidence="16">
    <location>
        <begin position="313"/>
        <end position="376"/>
    </location>
</feature>
<reference evidence="18" key="2">
    <citation type="submission" date="2025-09" db="UniProtKB">
        <authorList>
            <consortium name="Ensembl"/>
        </authorList>
    </citation>
    <scope>IDENTIFICATION</scope>
</reference>
<evidence type="ECO:0000256" key="1">
    <source>
        <dbReference type="ARBA" id="ARBA00004609"/>
    </source>
</evidence>
<evidence type="ECO:0000256" key="15">
    <source>
        <dbReference type="SAM" id="SignalP"/>
    </source>
</evidence>
<evidence type="ECO:0000256" key="13">
    <source>
        <dbReference type="ARBA" id="ARBA00038703"/>
    </source>
</evidence>
<sequence>CSRLWILSFLMFTQEPSDSVFPLTAEDNKIFINCKAKGSPAPHYKWKFNRKDLDVDMDYSLVEGNLLINNPQATKHSGVYQCIATNAFGTILSREAKVEFAYLQNFSSKARSPVLVREGQAVVLLCGPPPHFGGTFYCILYEFECYFFYYYYFKQIHKFFFFFAGGETTEVYIREVCSLKSDVFLVEITFFSPLWSMMGEYEPKIEVQFEKMLHIAKGSSVRLECFALGNPVPSISWKRADGSPFPGKMKINHSNGVLEIPYFRPEDSGLYECVAENSKGRSIAKGRLVFQSKWSQTLYDANMAIESDLHWECKANGKPQPVYRWLKNGHPLVSQDRIRVAGGGLTIYNMNLMDSGMYQCLAENDNGVIYASAELKVVASPPDFSKNPVKKTTLIRRGGEAIIECRPHASPRASYSWRRGNERTISEDGTLRIANVTKSDAGRYTCVAKNPFGTSSSSGTLVVKEPTKITVPPLSMDATVGESIVLPCEVSKDSTLYPVFKWFFNGKLIDFSRHDHFGMIGSSSGDLMIRNVQLKHSGKYVCMVHTAVDSVSAAADLIVRGPPGAPVGVLVGDVTDRTAQVSWGPGPDNHSPVTLYIVQARTPFSIGWQAVKTVPDSVPGQMTLATAVNLNPWVDYEFRIAAINNVGVGEPSVPSKPVRTKAAGPEIAPANVSGGGGSRGELVIVWEPVPEELQNGEKFGYVVAFRPLGTTTWKQSVLASADASRYIYKNDTFQPLTQFEVKVGVYNEIGEGPFSPVVIVYSADEEPSVAPPRVWARSLSASEIEVFWEPVHQSGSKGWITGYEVCKYQKWMEGKKIVRVPESSVIITGLKGSTLYLMSVRAHNSAGTGPSSTPISITTKKPPPSQPPGNIEWNLTNSKVFLNWEHVKAMDNESEVTGYKVVYRQNWHRGNSIVETNRTSVELQLPSEEDLLVQINTLSDGGDGSSSGPIRIPKMSSKASYELIKSGAH</sequence>
<dbReference type="Pfam" id="PF00041">
    <property type="entry name" value="fn3"/>
    <property type="match status" value="2"/>
</dbReference>
<dbReference type="InterPro" id="IPR003961">
    <property type="entry name" value="FN3_dom"/>
</dbReference>
<evidence type="ECO:0000256" key="12">
    <source>
        <dbReference type="ARBA" id="ARBA00023319"/>
    </source>
</evidence>
<evidence type="ECO:0000256" key="8">
    <source>
        <dbReference type="ARBA" id="ARBA00023136"/>
    </source>
</evidence>
<dbReference type="FunFam" id="2.60.40.10:FF:000035">
    <property type="entry name" value="Contactin 1"/>
    <property type="match status" value="1"/>
</dbReference>
<dbReference type="FunFam" id="2.60.40.10:FF:000004">
    <property type="entry name" value="DCC isoform 1"/>
    <property type="match status" value="2"/>
</dbReference>
<feature type="domain" description="Fibronectin type-III" evidence="17">
    <location>
        <begin position="863"/>
        <end position="959"/>
    </location>
</feature>
<evidence type="ECO:0000256" key="2">
    <source>
        <dbReference type="ARBA" id="ARBA00009812"/>
    </source>
</evidence>
<dbReference type="GO" id="GO:0005886">
    <property type="term" value="C:plasma membrane"/>
    <property type="evidence" value="ECO:0007669"/>
    <property type="project" value="UniProtKB-SubCell"/>
</dbReference>
<keyword evidence="6" id="KW-0677">Repeat</keyword>
<dbReference type="Proteomes" id="UP000694427">
    <property type="component" value="Unplaced"/>
</dbReference>
<dbReference type="FunFam" id="2.60.40.10:FF:000064">
    <property type="entry name" value="Contactin 1"/>
    <property type="match status" value="1"/>
</dbReference>
<feature type="compositionally biased region" description="Low complexity" evidence="14">
    <location>
        <begin position="847"/>
        <end position="860"/>
    </location>
</feature>
<dbReference type="Pfam" id="PF13927">
    <property type="entry name" value="Ig_3"/>
    <property type="match status" value="4"/>
</dbReference>
<dbReference type="FunFam" id="2.60.40.10:FF:000028">
    <property type="entry name" value="Neuronal cell adhesion molecule"/>
    <property type="match status" value="1"/>
</dbReference>
<dbReference type="GO" id="GO:0098632">
    <property type="term" value="F:cell-cell adhesion mediator activity"/>
    <property type="evidence" value="ECO:0007669"/>
    <property type="project" value="TreeGrafter"/>
</dbReference>
<comment type="subcellular location">
    <subcellularLocation>
        <location evidence="1">Cell membrane</location>
        <topology evidence="1">Lipid-anchor</topology>
        <topology evidence="1">GPI-anchor</topology>
    </subcellularLocation>
</comment>
<feature type="domain" description="Fibronectin type-III" evidence="17">
    <location>
        <begin position="562"/>
        <end position="663"/>
    </location>
</feature>
<dbReference type="InterPro" id="IPR036116">
    <property type="entry name" value="FN3_sf"/>
</dbReference>
<dbReference type="Gene3D" id="2.60.40.10">
    <property type="entry name" value="Immunoglobulins"/>
    <property type="match status" value="9"/>
</dbReference>
<dbReference type="FunFam" id="2.60.40.10:FF:000005">
    <property type="entry name" value="Neuronal cell adhesion molecule"/>
    <property type="match status" value="1"/>
</dbReference>
<dbReference type="SUPFAM" id="SSF49265">
    <property type="entry name" value="Fibronectin type III"/>
    <property type="match status" value="2"/>
</dbReference>
<evidence type="ECO:0000256" key="11">
    <source>
        <dbReference type="ARBA" id="ARBA00023288"/>
    </source>
</evidence>
<keyword evidence="11" id="KW-0449">Lipoprotein</keyword>
<keyword evidence="19" id="KW-1185">Reference proteome</keyword>
<keyword evidence="10" id="KW-0325">Glycoprotein</keyword>
<evidence type="ECO:0000259" key="17">
    <source>
        <dbReference type="PROSITE" id="PS50853"/>
    </source>
</evidence>
<evidence type="ECO:0000256" key="10">
    <source>
        <dbReference type="ARBA" id="ARBA00023180"/>
    </source>
</evidence>
<dbReference type="PANTHER" id="PTHR44170:SF18">
    <property type="entry name" value="CONTACTIN 3B-RELATED"/>
    <property type="match status" value="1"/>
</dbReference>
<feature type="chain" id="PRO_5034751293" description="Contactin 4" evidence="15">
    <location>
        <begin position="20"/>
        <end position="969"/>
    </location>
</feature>
<dbReference type="FunFam" id="2.60.40.10:FF:000054">
    <property type="entry name" value="Contactin 1"/>
    <property type="match status" value="1"/>
</dbReference>
<dbReference type="Pfam" id="PF07679">
    <property type="entry name" value="I-set"/>
    <property type="match status" value="1"/>
</dbReference>
<evidence type="ECO:0000256" key="3">
    <source>
        <dbReference type="ARBA" id="ARBA00022475"/>
    </source>
</evidence>
<feature type="signal peptide" evidence="15">
    <location>
        <begin position="1"/>
        <end position="19"/>
    </location>
</feature>
<evidence type="ECO:0000313" key="19">
    <source>
        <dbReference type="Proteomes" id="UP000694427"/>
    </source>
</evidence>
<organism evidence="18 19">
    <name type="scientific">Cyprinus carpio</name>
    <name type="common">Common carp</name>
    <dbReference type="NCBI Taxonomy" id="7962"/>
    <lineage>
        <taxon>Eukaryota</taxon>
        <taxon>Metazoa</taxon>
        <taxon>Chordata</taxon>
        <taxon>Craniata</taxon>
        <taxon>Vertebrata</taxon>
        <taxon>Euteleostomi</taxon>
        <taxon>Actinopterygii</taxon>
        <taxon>Neopterygii</taxon>
        <taxon>Teleostei</taxon>
        <taxon>Ostariophysi</taxon>
        <taxon>Cypriniformes</taxon>
        <taxon>Cyprinidae</taxon>
        <taxon>Cyprininae</taxon>
        <taxon>Cyprinus</taxon>
    </lineage>
</organism>
<name>A0A8C1IDK7_CYPCA</name>
<dbReference type="GO" id="GO:0098552">
    <property type="term" value="C:side of membrane"/>
    <property type="evidence" value="ECO:0007669"/>
    <property type="project" value="UniProtKB-KW"/>
</dbReference>
<evidence type="ECO:0000256" key="7">
    <source>
        <dbReference type="ARBA" id="ARBA00022889"/>
    </source>
</evidence>
<feature type="domain" description="Fibronectin type-III" evidence="17">
    <location>
        <begin position="770"/>
        <end position="862"/>
    </location>
</feature>
<evidence type="ECO:0000256" key="4">
    <source>
        <dbReference type="ARBA" id="ARBA00022622"/>
    </source>
</evidence>
<dbReference type="SMART" id="SM00408">
    <property type="entry name" value="IGc2"/>
    <property type="match status" value="5"/>
</dbReference>
<comment type="subunit">
    <text evidence="13">Interacts with PTPRG.</text>
</comment>
<evidence type="ECO:0000256" key="14">
    <source>
        <dbReference type="SAM" id="MobiDB-lite"/>
    </source>
</evidence>
<feature type="domain" description="Ig-like" evidence="16">
    <location>
        <begin position="203"/>
        <end position="284"/>
    </location>
</feature>
<feature type="region of interest" description="Disordered" evidence="14">
    <location>
        <begin position="847"/>
        <end position="869"/>
    </location>
</feature>
<dbReference type="CDD" id="cd00063">
    <property type="entry name" value="FN3"/>
    <property type="match status" value="3"/>
</dbReference>
<dbReference type="InterPro" id="IPR036179">
    <property type="entry name" value="Ig-like_dom_sf"/>
</dbReference>
<dbReference type="FunFam" id="2.60.40.10:FF:000052">
    <property type="entry name" value="Contactin 1"/>
    <property type="match status" value="1"/>
</dbReference>
<keyword evidence="5 15" id="KW-0732">Signal</keyword>
<dbReference type="InterPro" id="IPR013783">
    <property type="entry name" value="Ig-like_fold"/>
</dbReference>
<feature type="domain" description="Ig-like" evidence="16">
    <location>
        <begin position="16"/>
        <end position="99"/>
    </location>
</feature>
<dbReference type="AlphaFoldDB" id="A0A8C1IDK7"/>
<keyword evidence="9" id="KW-1015">Disulfide bond</keyword>
<proteinExistence type="inferred from homology"/>
<dbReference type="GO" id="GO:0007420">
    <property type="term" value="P:brain development"/>
    <property type="evidence" value="ECO:0007669"/>
    <property type="project" value="TreeGrafter"/>
</dbReference>
<dbReference type="GO" id="GO:0007411">
    <property type="term" value="P:axon guidance"/>
    <property type="evidence" value="ECO:0007669"/>
    <property type="project" value="TreeGrafter"/>
</dbReference>
<dbReference type="InterPro" id="IPR003598">
    <property type="entry name" value="Ig_sub2"/>
</dbReference>
<dbReference type="InterPro" id="IPR013098">
    <property type="entry name" value="Ig_I-set"/>
</dbReference>
<feature type="region of interest" description="Disordered" evidence="14">
    <location>
        <begin position="653"/>
        <end position="676"/>
    </location>
</feature>